<evidence type="ECO:0000256" key="8">
    <source>
        <dbReference type="SAM" id="MobiDB-lite"/>
    </source>
</evidence>
<evidence type="ECO:0000313" key="10">
    <source>
        <dbReference type="EMBL" id="GEY17428.1"/>
    </source>
</evidence>
<evidence type="ECO:0000256" key="6">
    <source>
        <dbReference type="ARBA" id="ARBA00022801"/>
    </source>
</evidence>
<dbReference type="AlphaFoldDB" id="A0A699HHJ1"/>
<evidence type="ECO:0000256" key="5">
    <source>
        <dbReference type="ARBA" id="ARBA00022759"/>
    </source>
</evidence>
<sequence>MSDASSAVTYTSVYTDSEPWRYYGEDSAKTGPPRVILYGYDGLPIQPVAPYSPDYVPGPKLLPSPDYAPLEDQPLLDDASPIAASPDYVVDSNPEEDPKDDQADYPVDGGDGDDEPFDDDDDDDIDDEDPEEEPFEDEKDDEEEEEHPAPADFPAVHIIDPVLPAGETKTRLRRARNIVRPEPPMSASMEACIDRHAALPSPPLLVPSLPLPLPSPLTTSPTDTGPPLGYRAAKIMIRALLPSTSHMTNIPEAGMPPWKRACLTTPPLGFKIEESLAASAARQPGPTEDTPDHRHTAMLMDREAMYSCEAWAFSMDRSSAIAAHVRTLETRVAALITQTMSLQTQLTTTLRRIEKMAPKKRTTRATPTATTTPTTTVTNSQLQALIDRGVAAALAERDADKSRNGDNNNDSGTGGRRQMTTPRECTYTDFLKCQPMSFQGTEESRWKCLDMVELPHEGCWTGYCLCNAMGGLKKDDHKMFPEEAAKVERIGNLMIPQETTNINSRHLKGIMWHGLTLLGQEIRSLMEESNLYVLSAIITTMGPVPRSAPTVERLAIGPVTVKADMLLPTTRTTTRGPKGQMQRVSLALNVEFKDNTRKDGSFRMCIDYWELNKLTMKNRYPLPRIDDLFDQLQGSSVYSKTNLRSGYHQLRVREEDIPKTTFRTRYGHYEFQVMPFGLTNAPVVFMDLMNRVCKPYLDKFVIIFIDDILIYSKNKQEHEEHLKLILELLKKEQFQGIHVDPAKIESIKDWASPKTATEIR</sequence>
<feature type="compositionally biased region" description="Low complexity" evidence="8">
    <location>
        <begin position="364"/>
        <end position="376"/>
    </location>
</feature>
<feature type="region of interest" description="Disordered" evidence="8">
    <location>
        <begin position="357"/>
        <end position="376"/>
    </location>
</feature>
<dbReference type="FunFam" id="3.10.10.10:FF:000007">
    <property type="entry name" value="Retrovirus-related Pol polyprotein from transposon 17.6-like Protein"/>
    <property type="match status" value="1"/>
</dbReference>
<reference evidence="10" key="1">
    <citation type="journal article" date="2019" name="Sci. Rep.">
        <title>Draft genome of Tanacetum cinerariifolium, the natural source of mosquito coil.</title>
        <authorList>
            <person name="Yamashiro T."/>
            <person name="Shiraishi A."/>
            <person name="Satake H."/>
            <person name="Nakayama K."/>
        </authorList>
    </citation>
    <scope>NUCLEOTIDE SEQUENCE</scope>
</reference>
<keyword evidence="2" id="KW-0808">Transferase</keyword>
<dbReference type="PROSITE" id="PS50878">
    <property type="entry name" value="RT_POL"/>
    <property type="match status" value="1"/>
</dbReference>
<dbReference type="Gene3D" id="3.30.70.270">
    <property type="match status" value="1"/>
</dbReference>
<dbReference type="PANTHER" id="PTHR24559">
    <property type="entry name" value="TRANSPOSON TY3-I GAG-POL POLYPROTEIN"/>
    <property type="match status" value="1"/>
</dbReference>
<protein>
    <submittedName>
        <fullName evidence="10">Putative reverse transcriptase domain-containing protein</fullName>
    </submittedName>
</protein>
<evidence type="ECO:0000256" key="7">
    <source>
        <dbReference type="ARBA" id="ARBA00022918"/>
    </source>
</evidence>
<evidence type="ECO:0000256" key="1">
    <source>
        <dbReference type="ARBA" id="ARBA00022670"/>
    </source>
</evidence>
<comment type="caution">
    <text evidence="10">The sequence shown here is derived from an EMBL/GenBank/DDBJ whole genome shotgun (WGS) entry which is preliminary data.</text>
</comment>
<evidence type="ECO:0000256" key="2">
    <source>
        <dbReference type="ARBA" id="ARBA00022679"/>
    </source>
</evidence>
<name>A0A699HHJ1_TANCI</name>
<gene>
    <name evidence="10" type="ORF">Tci_389402</name>
</gene>
<evidence type="ECO:0000256" key="4">
    <source>
        <dbReference type="ARBA" id="ARBA00022722"/>
    </source>
</evidence>
<feature type="compositionally biased region" description="Acidic residues" evidence="8">
    <location>
        <begin position="110"/>
        <end position="146"/>
    </location>
</feature>
<proteinExistence type="predicted"/>
<dbReference type="GO" id="GO:0004519">
    <property type="term" value="F:endonuclease activity"/>
    <property type="evidence" value="ECO:0007669"/>
    <property type="project" value="UniProtKB-KW"/>
</dbReference>
<feature type="region of interest" description="Disordered" evidence="8">
    <location>
        <begin position="39"/>
        <end position="156"/>
    </location>
</feature>
<feature type="domain" description="Reverse transcriptase" evidence="9">
    <location>
        <begin position="576"/>
        <end position="760"/>
    </location>
</feature>
<dbReference type="InterPro" id="IPR000477">
    <property type="entry name" value="RT_dom"/>
</dbReference>
<dbReference type="SUPFAM" id="SSF56672">
    <property type="entry name" value="DNA/RNA polymerases"/>
    <property type="match status" value="1"/>
</dbReference>
<organism evidence="10">
    <name type="scientific">Tanacetum cinerariifolium</name>
    <name type="common">Dalmatian daisy</name>
    <name type="synonym">Chrysanthemum cinerariifolium</name>
    <dbReference type="NCBI Taxonomy" id="118510"/>
    <lineage>
        <taxon>Eukaryota</taxon>
        <taxon>Viridiplantae</taxon>
        <taxon>Streptophyta</taxon>
        <taxon>Embryophyta</taxon>
        <taxon>Tracheophyta</taxon>
        <taxon>Spermatophyta</taxon>
        <taxon>Magnoliopsida</taxon>
        <taxon>eudicotyledons</taxon>
        <taxon>Gunneridae</taxon>
        <taxon>Pentapetalae</taxon>
        <taxon>asterids</taxon>
        <taxon>campanulids</taxon>
        <taxon>Asterales</taxon>
        <taxon>Asteraceae</taxon>
        <taxon>Asteroideae</taxon>
        <taxon>Anthemideae</taxon>
        <taxon>Anthemidinae</taxon>
        <taxon>Tanacetum</taxon>
    </lineage>
</organism>
<keyword evidence="6" id="KW-0378">Hydrolase</keyword>
<keyword evidence="1" id="KW-0645">Protease</keyword>
<feature type="region of interest" description="Disordered" evidence="8">
    <location>
        <begin position="395"/>
        <end position="421"/>
    </location>
</feature>
<keyword evidence="7 10" id="KW-0695">RNA-directed DNA polymerase</keyword>
<dbReference type="GO" id="GO:0006508">
    <property type="term" value="P:proteolysis"/>
    <property type="evidence" value="ECO:0007669"/>
    <property type="project" value="UniProtKB-KW"/>
</dbReference>
<evidence type="ECO:0000256" key="3">
    <source>
        <dbReference type="ARBA" id="ARBA00022695"/>
    </source>
</evidence>
<dbReference type="InterPro" id="IPR043502">
    <property type="entry name" value="DNA/RNA_pol_sf"/>
</dbReference>
<dbReference type="PANTHER" id="PTHR24559:SF427">
    <property type="entry name" value="RNA-DIRECTED DNA POLYMERASE"/>
    <property type="match status" value="1"/>
</dbReference>
<dbReference type="CDD" id="cd01647">
    <property type="entry name" value="RT_LTR"/>
    <property type="match status" value="1"/>
</dbReference>
<dbReference type="EMBL" id="BKCJ010157444">
    <property type="protein sequence ID" value="GEY17428.1"/>
    <property type="molecule type" value="Genomic_DNA"/>
</dbReference>
<dbReference type="GO" id="GO:0003964">
    <property type="term" value="F:RNA-directed DNA polymerase activity"/>
    <property type="evidence" value="ECO:0007669"/>
    <property type="project" value="UniProtKB-KW"/>
</dbReference>
<accession>A0A699HHJ1</accession>
<dbReference type="InterPro" id="IPR043128">
    <property type="entry name" value="Rev_trsase/Diguanyl_cyclase"/>
</dbReference>
<dbReference type="InterPro" id="IPR053134">
    <property type="entry name" value="RNA-dir_DNA_polymerase"/>
</dbReference>
<keyword evidence="3" id="KW-0548">Nucleotidyltransferase</keyword>
<keyword evidence="5" id="KW-0255">Endonuclease</keyword>
<evidence type="ECO:0000259" key="9">
    <source>
        <dbReference type="PROSITE" id="PS50878"/>
    </source>
</evidence>
<dbReference type="Pfam" id="PF00078">
    <property type="entry name" value="RVT_1"/>
    <property type="match status" value="1"/>
</dbReference>
<dbReference type="Gene3D" id="3.10.10.10">
    <property type="entry name" value="HIV Type 1 Reverse Transcriptase, subunit A, domain 1"/>
    <property type="match status" value="1"/>
</dbReference>
<keyword evidence="4" id="KW-0540">Nuclease</keyword>
<feature type="compositionally biased region" description="Basic and acidic residues" evidence="8">
    <location>
        <begin position="395"/>
        <end position="404"/>
    </location>
</feature>
<dbReference type="GO" id="GO:0008233">
    <property type="term" value="F:peptidase activity"/>
    <property type="evidence" value="ECO:0007669"/>
    <property type="project" value="UniProtKB-KW"/>
</dbReference>